<dbReference type="EMBL" id="SNWD01000005">
    <property type="protein sequence ID" value="TDN83000.1"/>
    <property type="molecule type" value="Genomic_DNA"/>
</dbReference>
<dbReference type="AlphaFoldDB" id="A0A4R6FPH8"/>
<evidence type="ECO:0008006" key="4">
    <source>
        <dbReference type="Google" id="ProtNLM"/>
    </source>
</evidence>
<keyword evidence="3" id="KW-1185">Reference proteome</keyword>
<comment type="caution">
    <text evidence="2">The sequence shown here is derived from an EMBL/GenBank/DDBJ whole genome shotgun (WGS) entry which is preliminary data.</text>
</comment>
<proteinExistence type="predicted"/>
<reference evidence="2 3" key="1">
    <citation type="submission" date="2019-03" db="EMBL/GenBank/DDBJ databases">
        <title>Genomic Encyclopedia of Type Strains, Phase IV (KMG-IV): sequencing the most valuable type-strain genomes for metagenomic binning, comparative biology and taxonomic classification.</title>
        <authorList>
            <person name="Goeker M."/>
        </authorList>
    </citation>
    <scope>NUCLEOTIDE SEQUENCE [LARGE SCALE GENOMIC DNA]</scope>
    <source>
        <strain evidence="2 3">DSM 25059</strain>
    </source>
</reference>
<evidence type="ECO:0000313" key="2">
    <source>
        <dbReference type="EMBL" id="TDN83000.1"/>
    </source>
</evidence>
<feature type="region of interest" description="Disordered" evidence="1">
    <location>
        <begin position="1"/>
        <end position="26"/>
    </location>
</feature>
<dbReference type="OrthoDB" id="7208869at2"/>
<protein>
    <recommendedName>
        <fullName evidence="4">DUF927 domain-containing protein</fullName>
    </recommendedName>
</protein>
<evidence type="ECO:0000313" key="3">
    <source>
        <dbReference type="Proteomes" id="UP000295493"/>
    </source>
</evidence>
<evidence type="ECO:0000256" key="1">
    <source>
        <dbReference type="SAM" id="MobiDB-lite"/>
    </source>
</evidence>
<name>A0A4R6FPH8_9SPHN</name>
<organism evidence="2 3">
    <name type="scientific">Stakelama pacifica</name>
    <dbReference type="NCBI Taxonomy" id="517720"/>
    <lineage>
        <taxon>Bacteria</taxon>
        <taxon>Pseudomonadati</taxon>
        <taxon>Pseudomonadota</taxon>
        <taxon>Alphaproteobacteria</taxon>
        <taxon>Sphingomonadales</taxon>
        <taxon>Sphingomonadaceae</taxon>
        <taxon>Stakelama</taxon>
    </lineage>
</organism>
<dbReference type="RefSeq" id="WP_133495534.1">
    <property type="nucleotide sequence ID" value="NZ_BMLU01000005.1"/>
</dbReference>
<sequence length="620" mass="68485">MASGGLDSVRQSASKPVDAPDLRKKKGDASAQYDMPFLPADAPIQPLGISGLRLYLLDSSQQLICCDTKLGKNDILLMVGDESWLEHHYPQRNKDGDVTGWDQKKSSAAIVLACRSRKIFKPQGRVFGRGAHRQGLDEELVLHMGNRVMVAGAADLKGRPGPLIEYPAGRVGERYYPAQEALPAPSSESSTREEAGQLLDLLRQWYWTEPHAAPLLALGMVAQMYICGALGWRSHMWLVGPTAAGKSSLQKLYRALLSDWCLHTEDASEAAIRQVLGDDTLPVMIDEAEADDNPEKQRAILNLAKKASSGAKMYRGSADHKAQEFTAQSCFLFSSVLHSIAKGEERNRMAILEMRQVPPRKADDQWTPPDLKKWGAIGRRMHRRMIEQWPRFDETLTDYKRVIASHGLEGRWQDTFGTLLACADCLMFDRAPGRESEANAEHGREQEWVRLILPMMARGKAEAQTDDQRCIQHLLYQTIPGAHGAAPETIAQHITNAMTPDAQFDDALTKAGEQSRHRLKQYGLRLIELQHGSDGEPLPKLAGEPLPGSWASAYLALAYPTCAPLVGLFERTEWNKSGYLQSLGKVEGAVRGLKMRFVNGAGADNAIAIPLSVIRGGDEE</sequence>
<gene>
    <name evidence="2" type="ORF">EV664_105198</name>
</gene>
<accession>A0A4R6FPH8</accession>
<dbReference type="Proteomes" id="UP000295493">
    <property type="component" value="Unassembled WGS sequence"/>
</dbReference>